<name>A0A6J5SFU0_9CAUD</name>
<evidence type="ECO:0000313" key="2">
    <source>
        <dbReference type="EMBL" id="CAB5227967.1"/>
    </source>
</evidence>
<dbReference type="EMBL" id="LR797393">
    <property type="protein sequence ID" value="CAB4212853.1"/>
    <property type="molecule type" value="Genomic_DNA"/>
</dbReference>
<dbReference type="EMBL" id="LR798382">
    <property type="protein sequence ID" value="CAB5227967.1"/>
    <property type="molecule type" value="Genomic_DNA"/>
</dbReference>
<organism evidence="1">
    <name type="scientific">uncultured Caudovirales phage</name>
    <dbReference type="NCBI Taxonomy" id="2100421"/>
    <lineage>
        <taxon>Viruses</taxon>
        <taxon>Duplodnaviria</taxon>
        <taxon>Heunggongvirae</taxon>
        <taxon>Uroviricota</taxon>
        <taxon>Caudoviricetes</taxon>
        <taxon>Peduoviridae</taxon>
        <taxon>Maltschvirus</taxon>
        <taxon>Maltschvirus maltsch</taxon>
    </lineage>
</organism>
<evidence type="ECO:0000313" key="1">
    <source>
        <dbReference type="EMBL" id="CAB4212853.1"/>
    </source>
</evidence>
<accession>A0A6J5SFU0</accession>
<proteinExistence type="predicted"/>
<reference evidence="1" key="1">
    <citation type="submission" date="2020-05" db="EMBL/GenBank/DDBJ databases">
        <authorList>
            <person name="Chiriac C."/>
            <person name="Salcher M."/>
            <person name="Ghai R."/>
            <person name="Kavagutti S V."/>
        </authorList>
    </citation>
    <scope>NUCLEOTIDE SEQUENCE</scope>
</reference>
<protein>
    <submittedName>
        <fullName evidence="1">Uncharacterized protein</fullName>
    </submittedName>
</protein>
<sequence>MAIRRKPVNISQTSARELCEKHKFDPFEEMILCVKNRIPVPRGVDPDVLKPMMQRYDLVEEDGKMWLVLPVKDKLDALDKCCRYTRPVLKSSEIKESKDYTLRVTVKKFGEVEGGSGAVVDVTPEIVPLLAEKHGPNESTGS</sequence>
<gene>
    <name evidence="1" type="ORF">UFOVP1444_35</name>
    <name evidence="2" type="ORF">UFOVP1536_23</name>
</gene>